<dbReference type="Proteomes" id="UP001219934">
    <property type="component" value="Unassembled WGS sequence"/>
</dbReference>
<gene>
    <name evidence="1" type="ORF">JOQ06_003092</name>
</gene>
<name>A0AAD6FKN5_9TELE</name>
<comment type="caution">
    <text evidence="1">The sequence shown here is derived from an EMBL/GenBank/DDBJ whole genome shotgun (WGS) entry which is preliminary data.</text>
</comment>
<proteinExistence type="predicted"/>
<protein>
    <submittedName>
        <fullName evidence="1">Uncharacterized protein</fullName>
    </submittedName>
</protein>
<accession>A0AAD6FKN5</accession>
<evidence type="ECO:0000313" key="2">
    <source>
        <dbReference type="Proteomes" id="UP001219934"/>
    </source>
</evidence>
<dbReference type="AlphaFoldDB" id="A0AAD6FKN5"/>
<reference evidence="1" key="1">
    <citation type="submission" date="2022-11" db="EMBL/GenBank/DDBJ databases">
        <title>Chromosome-level genome of Pogonophryne albipinna.</title>
        <authorList>
            <person name="Jo E."/>
        </authorList>
    </citation>
    <scope>NUCLEOTIDE SEQUENCE</scope>
    <source>
        <strain evidence="1">SGF0006</strain>
        <tissue evidence="1">Muscle</tissue>
    </source>
</reference>
<dbReference type="EMBL" id="JAPTMU010000009">
    <property type="protein sequence ID" value="KAJ4938473.1"/>
    <property type="molecule type" value="Genomic_DNA"/>
</dbReference>
<keyword evidence="2" id="KW-1185">Reference proteome</keyword>
<organism evidence="1 2">
    <name type="scientific">Pogonophryne albipinna</name>
    <dbReference type="NCBI Taxonomy" id="1090488"/>
    <lineage>
        <taxon>Eukaryota</taxon>
        <taxon>Metazoa</taxon>
        <taxon>Chordata</taxon>
        <taxon>Craniata</taxon>
        <taxon>Vertebrata</taxon>
        <taxon>Euteleostomi</taxon>
        <taxon>Actinopterygii</taxon>
        <taxon>Neopterygii</taxon>
        <taxon>Teleostei</taxon>
        <taxon>Neoteleostei</taxon>
        <taxon>Acanthomorphata</taxon>
        <taxon>Eupercaria</taxon>
        <taxon>Perciformes</taxon>
        <taxon>Notothenioidei</taxon>
        <taxon>Pogonophryne</taxon>
    </lineage>
</organism>
<sequence length="118" mass="12970">MCWAKTTCDQDRASAGPGSRLQRSIHLNLRLQLTPYKEVECSSMVHRGEGGDTAALTFTAIQELFVVTGLKTNAEPKGQRSGLNFIHCGGPSVGKDKQRKQLRCEVFLLSGKSINRHV</sequence>
<evidence type="ECO:0000313" key="1">
    <source>
        <dbReference type="EMBL" id="KAJ4938473.1"/>
    </source>
</evidence>